<evidence type="ECO:0000256" key="8">
    <source>
        <dbReference type="ARBA" id="ARBA00023170"/>
    </source>
</evidence>
<keyword evidence="6 10" id="KW-1133">Transmembrane helix</keyword>
<dbReference type="EMBL" id="OU892278">
    <property type="protein sequence ID" value="CAG9764086.1"/>
    <property type="molecule type" value="Genomic_DNA"/>
</dbReference>
<organism evidence="11 12">
    <name type="scientific">Ceutorhynchus assimilis</name>
    <name type="common">cabbage seed weevil</name>
    <dbReference type="NCBI Taxonomy" id="467358"/>
    <lineage>
        <taxon>Eukaryota</taxon>
        <taxon>Metazoa</taxon>
        <taxon>Ecdysozoa</taxon>
        <taxon>Arthropoda</taxon>
        <taxon>Hexapoda</taxon>
        <taxon>Insecta</taxon>
        <taxon>Pterygota</taxon>
        <taxon>Neoptera</taxon>
        <taxon>Endopterygota</taxon>
        <taxon>Coleoptera</taxon>
        <taxon>Polyphaga</taxon>
        <taxon>Cucujiformia</taxon>
        <taxon>Curculionidae</taxon>
        <taxon>Ceutorhynchinae</taxon>
        <taxon>Ceutorhynchus</taxon>
    </lineage>
</organism>
<reference evidence="11" key="1">
    <citation type="submission" date="2022-01" db="EMBL/GenBank/DDBJ databases">
        <authorList>
            <person name="King R."/>
        </authorList>
    </citation>
    <scope>NUCLEOTIDE SEQUENCE</scope>
</reference>
<protein>
    <submittedName>
        <fullName evidence="11">Uncharacterized protein</fullName>
    </submittedName>
</protein>
<keyword evidence="4 10" id="KW-0812">Transmembrane</keyword>
<dbReference type="GO" id="GO:0007165">
    <property type="term" value="P:signal transduction"/>
    <property type="evidence" value="ECO:0007669"/>
    <property type="project" value="UniProtKB-KW"/>
</dbReference>
<proteinExistence type="predicted"/>
<feature type="transmembrane region" description="Helical" evidence="10">
    <location>
        <begin position="194"/>
        <end position="216"/>
    </location>
</feature>
<dbReference type="PANTHER" id="PTHR21137">
    <property type="entry name" value="ODORANT RECEPTOR"/>
    <property type="match status" value="1"/>
</dbReference>
<feature type="transmembrane region" description="Helical" evidence="10">
    <location>
        <begin position="21"/>
        <end position="41"/>
    </location>
</feature>
<dbReference type="AlphaFoldDB" id="A0A9N9MLB7"/>
<gene>
    <name evidence="11" type="ORF">CEUTPL_LOCUS4731</name>
</gene>
<feature type="transmembrane region" description="Helical" evidence="10">
    <location>
        <begin position="167"/>
        <end position="188"/>
    </location>
</feature>
<dbReference type="GO" id="GO:0005549">
    <property type="term" value="F:odorant binding"/>
    <property type="evidence" value="ECO:0007669"/>
    <property type="project" value="InterPro"/>
</dbReference>
<keyword evidence="8" id="KW-0675">Receptor</keyword>
<evidence type="ECO:0000313" key="11">
    <source>
        <dbReference type="EMBL" id="CAG9764086.1"/>
    </source>
</evidence>
<keyword evidence="5" id="KW-0552">Olfaction</keyword>
<dbReference type="PANTHER" id="PTHR21137:SF35">
    <property type="entry name" value="ODORANT RECEPTOR 19A-RELATED"/>
    <property type="match status" value="1"/>
</dbReference>
<keyword evidence="2" id="KW-1003">Cell membrane</keyword>
<evidence type="ECO:0000313" key="12">
    <source>
        <dbReference type="Proteomes" id="UP001152799"/>
    </source>
</evidence>
<keyword evidence="12" id="KW-1185">Reference proteome</keyword>
<dbReference type="GO" id="GO:0005886">
    <property type="term" value="C:plasma membrane"/>
    <property type="evidence" value="ECO:0007669"/>
    <property type="project" value="UniProtKB-SubCell"/>
</dbReference>
<feature type="transmembrane region" description="Helical" evidence="10">
    <location>
        <begin position="86"/>
        <end position="107"/>
    </location>
</feature>
<evidence type="ECO:0000256" key="1">
    <source>
        <dbReference type="ARBA" id="ARBA00004651"/>
    </source>
</evidence>
<evidence type="ECO:0000256" key="7">
    <source>
        <dbReference type="ARBA" id="ARBA00023136"/>
    </source>
</evidence>
<evidence type="ECO:0000256" key="9">
    <source>
        <dbReference type="ARBA" id="ARBA00023224"/>
    </source>
</evidence>
<accession>A0A9N9MLB7</accession>
<comment type="subcellular location">
    <subcellularLocation>
        <location evidence="1">Cell membrane</location>
        <topology evidence="1">Multi-pass membrane protein</topology>
    </subcellularLocation>
</comment>
<sequence length="291" mass="33663">MDDKNLNDIYEKGINSATIASKLYILGLFGVIFQYVTNPLIHGPSQQVLGNKTIIVKPLPLSLWSPFDDQKYYIIAYLRHMIDGTIAISFLGYTDILIFTLIAYPVGQLKILNYLLKHFETYKQKYKKLHNMADENKAAYFLCLDNIVKHKNIIMYVKHFNETMSGLMVLEFFHFSLEIAAMCIQTVANDFSPAIMLFVADGFISLIVRLFLYYYYANEVIVLSQELAISIYKSNWYDQSPKVKFMMQIFIARAQIPLSYTIGPFSDMSLDSMIAILKATYTYIMLMYNTR</sequence>
<evidence type="ECO:0000256" key="2">
    <source>
        <dbReference type="ARBA" id="ARBA00022475"/>
    </source>
</evidence>
<evidence type="ECO:0000256" key="5">
    <source>
        <dbReference type="ARBA" id="ARBA00022725"/>
    </source>
</evidence>
<dbReference type="InterPro" id="IPR004117">
    <property type="entry name" value="7tm6_olfct_rcpt"/>
</dbReference>
<evidence type="ECO:0000256" key="6">
    <source>
        <dbReference type="ARBA" id="ARBA00022989"/>
    </source>
</evidence>
<evidence type="ECO:0000256" key="4">
    <source>
        <dbReference type="ARBA" id="ARBA00022692"/>
    </source>
</evidence>
<name>A0A9N9MLB7_9CUCU</name>
<dbReference type="OrthoDB" id="7677057at2759"/>
<dbReference type="Proteomes" id="UP001152799">
    <property type="component" value="Chromosome 2"/>
</dbReference>
<keyword evidence="7 10" id="KW-0472">Membrane</keyword>
<evidence type="ECO:0000256" key="3">
    <source>
        <dbReference type="ARBA" id="ARBA00022606"/>
    </source>
</evidence>
<dbReference type="GO" id="GO:0004984">
    <property type="term" value="F:olfactory receptor activity"/>
    <property type="evidence" value="ECO:0007669"/>
    <property type="project" value="InterPro"/>
</dbReference>
<evidence type="ECO:0000256" key="10">
    <source>
        <dbReference type="SAM" id="Phobius"/>
    </source>
</evidence>
<keyword evidence="9" id="KW-0807">Transducer</keyword>
<dbReference type="Pfam" id="PF02949">
    <property type="entry name" value="7tm_6"/>
    <property type="match status" value="1"/>
</dbReference>
<keyword evidence="3" id="KW-0716">Sensory transduction</keyword>